<dbReference type="GO" id="GO:0008652">
    <property type="term" value="P:amino acid biosynthetic process"/>
    <property type="evidence" value="ECO:0007669"/>
    <property type="project" value="UniProtKB-KW"/>
</dbReference>
<dbReference type="InterPro" id="IPR000623">
    <property type="entry name" value="Shikimate_kinase/TSH1"/>
</dbReference>
<dbReference type="EC" id="2.7.1.71" evidence="7"/>
<keyword evidence="4 7" id="KW-0418">Kinase</keyword>
<dbReference type="PANTHER" id="PTHR21087:SF16">
    <property type="entry name" value="SHIKIMATE KINASE 1, CHLOROPLASTIC"/>
    <property type="match status" value="1"/>
</dbReference>
<dbReference type="Pfam" id="PF01202">
    <property type="entry name" value="SKI"/>
    <property type="match status" value="1"/>
</dbReference>
<reference evidence="8 9" key="1">
    <citation type="submission" date="2018-05" db="EMBL/GenBank/DDBJ databases">
        <title>Genomic Encyclopedia of Type Strains, Phase III (KMG-III): the genomes of soil and plant-associated and newly described type strains.</title>
        <authorList>
            <person name="Whitman W."/>
        </authorList>
    </citation>
    <scope>NUCLEOTIDE SEQUENCE [LARGE SCALE GENOMIC DNA]</scope>
    <source>
        <strain evidence="8 9">CECT 5696</strain>
    </source>
</reference>
<dbReference type="InterPro" id="IPR031322">
    <property type="entry name" value="Shikimate/glucono_kinase"/>
</dbReference>
<feature type="binding site" evidence="7">
    <location>
        <position position="32"/>
    </location>
    <ligand>
        <name>substrate</name>
    </ligand>
</feature>
<evidence type="ECO:0000256" key="6">
    <source>
        <dbReference type="ARBA" id="ARBA00023141"/>
    </source>
</evidence>
<keyword evidence="7" id="KW-0460">Magnesium</keyword>
<dbReference type="OrthoDB" id="9800332at2"/>
<feature type="binding site" evidence="7">
    <location>
        <position position="14"/>
    </location>
    <ligand>
        <name>Mg(2+)</name>
        <dbReference type="ChEBI" id="CHEBI:18420"/>
    </ligand>
</feature>
<dbReference type="PRINTS" id="PR01100">
    <property type="entry name" value="SHIKIMTKNASE"/>
</dbReference>
<dbReference type="SUPFAM" id="SSF52540">
    <property type="entry name" value="P-loop containing nucleoside triphosphate hydrolases"/>
    <property type="match status" value="1"/>
</dbReference>
<comment type="caution">
    <text evidence="8">The sequence shown here is derived from an EMBL/GenBank/DDBJ whole genome shotgun (WGS) entry which is preliminary data.</text>
</comment>
<evidence type="ECO:0000256" key="4">
    <source>
        <dbReference type="ARBA" id="ARBA00022777"/>
    </source>
</evidence>
<comment type="subcellular location">
    <subcellularLocation>
        <location evidence="7">Cytoplasm</location>
    </subcellularLocation>
</comment>
<gene>
    <name evidence="7" type="primary">aroK</name>
    <name evidence="8" type="ORF">DFQ01_13010</name>
</gene>
<name>A0A2V2YLE3_9BACL</name>
<sequence>MNIILIGMPTAGKSTVGVILAKVYGYDFIDSDVVIQNQENRLLKEIIEQEGIDGFIAIENRIHASLNVDHSIIATGGSVVYGDEAMRHLRNIGTVVYLKLSFETIQQRLEDTKQRGVVLREKQSLIQLYQERCPLYEMYSDIIIDAENYDVKELVDEIVMQLKTV</sequence>
<dbReference type="RefSeq" id="WP_110046680.1">
    <property type="nucleotide sequence ID" value="NZ_CP054612.1"/>
</dbReference>
<comment type="catalytic activity">
    <reaction evidence="7">
        <text>shikimate + ATP = 3-phosphoshikimate + ADP + H(+)</text>
        <dbReference type="Rhea" id="RHEA:13121"/>
        <dbReference type="ChEBI" id="CHEBI:15378"/>
        <dbReference type="ChEBI" id="CHEBI:30616"/>
        <dbReference type="ChEBI" id="CHEBI:36208"/>
        <dbReference type="ChEBI" id="CHEBI:145989"/>
        <dbReference type="ChEBI" id="CHEBI:456216"/>
        <dbReference type="EC" id="2.7.1.71"/>
    </reaction>
</comment>
<keyword evidence="6 7" id="KW-0057">Aromatic amino acid biosynthesis</keyword>
<evidence type="ECO:0000256" key="7">
    <source>
        <dbReference type="HAMAP-Rule" id="MF_00109"/>
    </source>
</evidence>
<evidence type="ECO:0000313" key="8">
    <source>
        <dbReference type="EMBL" id="PWV94445.1"/>
    </source>
</evidence>
<comment type="cofactor">
    <cofactor evidence="7">
        <name>Mg(2+)</name>
        <dbReference type="ChEBI" id="CHEBI:18420"/>
    </cofactor>
    <text evidence="7">Binds 1 Mg(2+) ion per subunit.</text>
</comment>
<dbReference type="GO" id="GO:0009073">
    <property type="term" value="P:aromatic amino acid family biosynthetic process"/>
    <property type="evidence" value="ECO:0007669"/>
    <property type="project" value="UniProtKB-KW"/>
</dbReference>
<comment type="caution">
    <text evidence="7">Lacks conserved residue(s) required for the propagation of feature annotation.</text>
</comment>
<evidence type="ECO:0000313" key="9">
    <source>
        <dbReference type="Proteomes" id="UP000246635"/>
    </source>
</evidence>
<organism evidence="8 9">
    <name type="scientific">Paenibacillus cellulosilyticus</name>
    <dbReference type="NCBI Taxonomy" id="375489"/>
    <lineage>
        <taxon>Bacteria</taxon>
        <taxon>Bacillati</taxon>
        <taxon>Bacillota</taxon>
        <taxon>Bacilli</taxon>
        <taxon>Bacillales</taxon>
        <taxon>Paenibacillaceae</taxon>
        <taxon>Paenibacillus</taxon>
    </lineage>
</organism>
<keyword evidence="9" id="KW-1185">Reference proteome</keyword>
<keyword evidence="7" id="KW-0963">Cytoplasm</keyword>
<feature type="binding site" evidence="7">
    <location>
        <begin position="10"/>
        <end position="15"/>
    </location>
    <ligand>
        <name>ATP</name>
        <dbReference type="ChEBI" id="CHEBI:30616"/>
    </ligand>
</feature>
<evidence type="ECO:0000256" key="3">
    <source>
        <dbReference type="ARBA" id="ARBA00022741"/>
    </source>
</evidence>
<dbReference type="UniPathway" id="UPA00053">
    <property type="reaction ID" value="UER00088"/>
</dbReference>
<dbReference type="CDD" id="cd00464">
    <property type="entry name" value="SK"/>
    <property type="match status" value="1"/>
</dbReference>
<dbReference type="GO" id="GO:0009423">
    <property type="term" value="P:chorismate biosynthetic process"/>
    <property type="evidence" value="ECO:0007669"/>
    <property type="project" value="UniProtKB-UniRule"/>
</dbReference>
<feature type="binding site" evidence="7">
    <location>
        <position position="77"/>
    </location>
    <ligand>
        <name>substrate</name>
    </ligand>
</feature>
<feature type="binding site" evidence="7">
    <location>
        <position position="132"/>
    </location>
    <ligand>
        <name>substrate</name>
    </ligand>
</feature>
<protein>
    <recommendedName>
        <fullName evidence="7">Shikimate kinase</fullName>
        <shortName evidence="7">SK</shortName>
        <ecNumber evidence="7">2.7.1.71</ecNumber>
    </recommendedName>
</protein>
<proteinExistence type="inferred from homology"/>
<dbReference type="AlphaFoldDB" id="A0A2V2YLE3"/>
<evidence type="ECO:0000256" key="2">
    <source>
        <dbReference type="ARBA" id="ARBA00022679"/>
    </source>
</evidence>
<dbReference type="PANTHER" id="PTHR21087">
    <property type="entry name" value="SHIKIMATE KINASE"/>
    <property type="match status" value="1"/>
</dbReference>
<accession>A0A2V2YLE3</accession>
<dbReference type="GO" id="GO:0005524">
    <property type="term" value="F:ATP binding"/>
    <property type="evidence" value="ECO:0007669"/>
    <property type="project" value="UniProtKB-UniRule"/>
</dbReference>
<dbReference type="GO" id="GO:0005829">
    <property type="term" value="C:cytosol"/>
    <property type="evidence" value="ECO:0007669"/>
    <property type="project" value="TreeGrafter"/>
</dbReference>
<keyword evidence="3 7" id="KW-0547">Nucleotide-binding</keyword>
<feature type="binding site" evidence="7">
    <location>
        <position position="115"/>
    </location>
    <ligand>
        <name>ATP</name>
        <dbReference type="ChEBI" id="CHEBI:30616"/>
    </ligand>
</feature>
<keyword evidence="7" id="KW-0479">Metal-binding</keyword>
<dbReference type="EMBL" id="QGTQ01000030">
    <property type="protein sequence ID" value="PWV94445.1"/>
    <property type="molecule type" value="Genomic_DNA"/>
</dbReference>
<keyword evidence="1 7" id="KW-0028">Amino-acid biosynthesis</keyword>
<dbReference type="HAMAP" id="MF_00109">
    <property type="entry name" value="Shikimate_kinase"/>
    <property type="match status" value="1"/>
</dbReference>
<keyword evidence="2 7" id="KW-0808">Transferase</keyword>
<dbReference type="Gene3D" id="3.40.50.300">
    <property type="entry name" value="P-loop containing nucleotide triphosphate hydrolases"/>
    <property type="match status" value="1"/>
</dbReference>
<dbReference type="GO" id="GO:0000287">
    <property type="term" value="F:magnesium ion binding"/>
    <property type="evidence" value="ECO:0007669"/>
    <property type="project" value="UniProtKB-UniRule"/>
</dbReference>
<dbReference type="Proteomes" id="UP000246635">
    <property type="component" value="Unassembled WGS sequence"/>
</dbReference>
<evidence type="ECO:0000256" key="5">
    <source>
        <dbReference type="ARBA" id="ARBA00022840"/>
    </source>
</evidence>
<dbReference type="InterPro" id="IPR027417">
    <property type="entry name" value="P-loop_NTPase"/>
</dbReference>
<comment type="similarity">
    <text evidence="7">Belongs to the shikimate kinase family.</text>
</comment>
<keyword evidence="5 7" id="KW-0067">ATP-binding</keyword>
<comment type="pathway">
    <text evidence="7">Metabolic intermediate biosynthesis; chorismate biosynthesis; chorismate from D-erythrose 4-phosphate and phosphoenolpyruvate: step 5/7.</text>
</comment>
<evidence type="ECO:0000256" key="1">
    <source>
        <dbReference type="ARBA" id="ARBA00022605"/>
    </source>
</evidence>
<comment type="subunit">
    <text evidence="7">Monomer.</text>
</comment>
<dbReference type="GO" id="GO:0004765">
    <property type="term" value="F:shikimate kinase activity"/>
    <property type="evidence" value="ECO:0007669"/>
    <property type="project" value="UniProtKB-UniRule"/>
</dbReference>
<comment type="function">
    <text evidence="7">Catalyzes the specific phosphorylation of the 3-hydroxyl group of shikimic acid using ATP as a cosubstrate.</text>
</comment>